<evidence type="ECO:0000313" key="3">
    <source>
        <dbReference type="Proteomes" id="UP000321570"/>
    </source>
</evidence>
<feature type="region of interest" description="Disordered" evidence="1">
    <location>
        <begin position="237"/>
        <end position="271"/>
    </location>
</feature>
<dbReference type="Proteomes" id="UP000321570">
    <property type="component" value="Unassembled WGS sequence"/>
</dbReference>
<dbReference type="EMBL" id="CABIJS010000188">
    <property type="protein sequence ID" value="VUZ45760.1"/>
    <property type="molecule type" value="Genomic_DNA"/>
</dbReference>
<protein>
    <submittedName>
        <fullName evidence="2">Uncharacterized protein</fullName>
    </submittedName>
</protein>
<organism evidence="2 3">
    <name type="scientific">Hymenolepis diminuta</name>
    <name type="common">Rat tapeworm</name>
    <dbReference type="NCBI Taxonomy" id="6216"/>
    <lineage>
        <taxon>Eukaryota</taxon>
        <taxon>Metazoa</taxon>
        <taxon>Spiralia</taxon>
        <taxon>Lophotrochozoa</taxon>
        <taxon>Platyhelminthes</taxon>
        <taxon>Cestoda</taxon>
        <taxon>Eucestoda</taxon>
        <taxon>Cyclophyllidea</taxon>
        <taxon>Hymenolepididae</taxon>
        <taxon>Hymenolepis</taxon>
    </lineage>
</organism>
<proteinExistence type="predicted"/>
<evidence type="ECO:0000256" key="1">
    <source>
        <dbReference type="SAM" id="MobiDB-lite"/>
    </source>
</evidence>
<dbReference type="AlphaFoldDB" id="A0A564YEW7"/>
<evidence type="ECO:0000313" key="2">
    <source>
        <dbReference type="EMBL" id="VUZ45760.1"/>
    </source>
</evidence>
<feature type="compositionally biased region" description="Basic and acidic residues" evidence="1">
    <location>
        <begin position="247"/>
        <end position="257"/>
    </location>
</feature>
<gene>
    <name evidence="2" type="ORF">WMSIL1_LOCUS5689</name>
</gene>
<name>A0A564YEW7_HYMDI</name>
<feature type="compositionally biased region" description="Basic residues" evidence="1">
    <location>
        <begin position="237"/>
        <end position="246"/>
    </location>
</feature>
<sequence length="621" mass="71399">MIKRRRREVPFPDMLIINQTTRHHNNHWLHSHCVPLPDSMMFADKQDPHHLPTRLRSSPRPLSVSRSGIRNHRPVSGGQLALLFCLILLHQPCMSLAVEDVNDVASSSVNTLHRQQFSLHQARRDPKRHLTGLLQSEQTIPHNLRLTKGGTLYPFPSSLSQDFDSMDLSSHSSRNQDVDATRMKKIQTNAWYNGSQFLPPPRQVRQFIDSLSPFIKENITPNQIEYIVKQWHCFRQTRRQNRRNQRKRAEVKEETQRRRISRRQPRNRTDQFNKIVLRREAQALQKASSFDEFKRILLRSNVKSIGTQKIFNESILDAGILPEISGGVVFHSQPHPKTKKATEVEIKNRNISKRSLDSSDENLIAEHELGDYSEDELRSAYESYNEFLSKACKPVNKTLCTKTFFPNMHKNKSTLFLPPGLYIQRCDNPIWSTVYGFGSSVNSYQVMFDQASRMRSKSALKALCDAADRMNPNMDTRNIYAADAGGSCTCALPEEECLPTEVRLKTSPVVVYNTAEGTTTTEVIALTEHMGCQCKRRCDNRQCVPPLKLNKYTYDDCYCYCEKGDARCEALLEGQEKFTEKELPTPLNGSFIMPPCYHGQLDEVHLYFRHCPRADGKIGDF</sequence>
<reference evidence="2 3" key="1">
    <citation type="submission" date="2019-07" db="EMBL/GenBank/DDBJ databases">
        <authorList>
            <person name="Jastrzebski P J."/>
            <person name="Paukszto L."/>
            <person name="Jastrzebski P J."/>
        </authorList>
    </citation>
    <scope>NUCLEOTIDE SEQUENCE [LARGE SCALE GENOMIC DNA]</scope>
    <source>
        <strain evidence="2 3">WMS-il1</strain>
    </source>
</reference>
<keyword evidence="3" id="KW-1185">Reference proteome</keyword>
<accession>A0A564YEW7</accession>
<feature type="compositionally biased region" description="Low complexity" evidence="1">
    <location>
        <begin position="54"/>
        <end position="67"/>
    </location>
</feature>
<feature type="region of interest" description="Disordered" evidence="1">
    <location>
        <begin position="47"/>
        <end position="70"/>
    </location>
</feature>